<reference evidence="1" key="1">
    <citation type="submission" date="2022-08" db="EMBL/GenBank/DDBJ databases">
        <title>Genome Sequence of Lecanicillium fungicola.</title>
        <authorList>
            <person name="Buettner E."/>
        </authorList>
    </citation>
    <scope>NUCLEOTIDE SEQUENCE</scope>
    <source>
        <strain evidence="1">Babe33</strain>
    </source>
</reference>
<evidence type="ECO:0000313" key="1">
    <source>
        <dbReference type="EMBL" id="KAJ2969071.1"/>
    </source>
</evidence>
<proteinExistence type="predicted"/>
<comment type="caution">
    <text evidence="1">The sequence shown here is derived from an EMBL/GenBank/DDBJ whole genome shotgun (WGS) entry which is preliminary data.</text>
</comment>
<gene>
    <name evidence="1" type="ORF">NQ176_g8860</name>
</gene>
<evidence type="ECO:0000313" key="2">
    <source>
        <dbReference type="Proteomes" id="UP001143910"/>
    </source>
</evidence>
<accession>A0ACC1MS25</accession>
<dbReference type="Proteomes" id="UP001143910">
    <property type="component" value="Unassembled WGS sequence"/>
</dbReference>
<dbReference type="EMBL" id="JANJQO010001833">
    <property type="protein sequence ID" value="KAJ2969071.1"/>
    <property type="molecule type" value="Genomic_DNA"/>
</dbReference>
<sequence>MSCSCNVSTLRLFARGLVQVHRLESGSQAVLPIRGSAVRPGFAWALRATADTSPATQRQHLHASRTLYDREDPVVAKSPPEAQTTSPPDEQTNKPEALLELTSRKRERTNVSNRFNPRRQSSKGPATESATASGNGADASNEAEAIAKTAWKFKKQGFDWKAFRSKDPAKRKTADLSNFDWENWKGKKFDRNSGGLNTLLTNLQKAQERDREAIGSAASQEHSTGRSRDKNRDVKSTALLGPGERNRQDWNDAGMQPPRKREEWMIQKEALKAKFPEGWNPRKRLSPDALAGIRALNAQFPDVYNTRTLAEKFEVSPEAIRRILKSRWVPSVEEEEERYDRWHRRGKKVWEHKAAHGIKPPKRWRDEGIAREPEFHQRKAKASRTTSAILQKSREQYMQGFNQVQSAARETPSSAVEELAGDETTNKSKGEPDSVKDGGKTRDAHSTWTEIRS</sequence>
<keyword evidence="2" id="KW-1185">Reference proteome</keyword>
<name>A0ACC1MS25_9HYPO</name>
<protein>
    <submittedName>
        <fullName evidence="1">Uncharacterized protein</fullName>
    </submittedName>
</protein>
<organism evidence="1 2">
    <name type="scientific">Zarea fungicola</name>
    <dbReference type="NCBI Taxonomy" id="93591"/>
    <lineage>
        <taxon>Eukaryota</taxon>
        <taxon>Fungi</taxon>
        <taxon>Dikarya</taxon>
        <taxon>Ascomycota</taxon>
        <taxon>Pezizomycotina</taxon>
        <taxon>Sordariomycetes</taxon>
        <taxon>Hypocreomycetidae</taxon>
        <taxon>Hypocreales</taxon>
        <taxon>Cordycipitaceae</taxon>
        <taxon>Zarea</taxon>
    </lineage>
</organism>